<dbReference type="InterPro" id="IPR036378">
    <property type="entry name" value="FAS1_dom_sf"/>
</dbReference>
<evidence type="ECO:0000256" key="2">
    <source>
        <dbReference type="ARBA" id="ARBA00023136"/>
    </source>
</evidence>
<keyword evidence="3" id="KW-1015">Disulfide bond</keyword>
<feature type="domain" description="FAS1" evidence="5">
    <location>
        <begin position="1"/>
        <end position="76"/>
    </location>
</feature>
<dbReference type="AlphaFoldDB" id="A0A8D0GDZ6"/>
<accession>A0A8D0GDZ6</accession>
<keyword evidence="2" id="KW-0472">Membrane</keyword>
<sequence length="180" mass="20236">MARHLCKMHIIPGQHLEEDLIKTKTLWTLSGVQLTFNNLGLTKGYRYSDLPREFYAITQSNLPAANGIIHIVNTLRKKPSLDNLGNPEKTIGEILASLEISSRFETILENCGLPSILDGPGPFTVFVPSNEAVDRLRDGRLIYLFTQGINKLQELVKHHIYTAAAVQVEQLMLMPRIITM</sequence>
<evidence type="ECO:0000256" key="1">
    <source>
        <dbReference type="ARBA" id="ARBA00004370"/>
    </source>
</evidence>
<name>A0A8D0GDZ6_SPHPU</name>
<dbReference type="Gene3D" id="2.30.180.10">
    <property type="entry name" value="FAS1 domain"/>
    <property type="match status" value="2"/>
</dbReference>
<dbReference type="Ensembl" id="ENSSPUT00000005084.1">
    <property type="protein sequence ID" value="ENSSPUP00000004784.1"/>
    <property type="gene ID" value="ENSSPUG00000003708.1"/>
</dbReference>
<organism evidence="6 7">
    <name type="scientific">Sphenodon punctatus</name>
    <name type="common">Tuatara</name>
    <name type="synonym">Hatteria punctata</name>
    <dbReference type="NCBI Taxonomy" id="8508"/>
    <lineage>
        <taxon>Eukaryota</taxon>
        <taxon>Metazoa</taxon>
        <taxon>Chordata</taxon>
        <taxon>Craniata</taxon>
        <taxon>Vertebrata</taxon>
        <taxon>Euteleostomi</taxon>
        <taxon>Lepidosauria</taxon>
        <taxon>Sphenodontia</taxon>
        <taxon>Sphenodontidae</taxon>
        <taxon>Sphenodon</taxon>
    </lineage>
</organism>
<dbReference type="GO" id="GO:0016020">
    <property type="term" value="C:membrane"/>
    <property type="evidence" value="ECO:0007669"/>
    <property type="project" value="UniProtKB-SubCell"/>
</dbReference>
<keyword evidence="4" id="KW-0325">Glycoprotein</keyword>
<dbReference type="GeneTree" id="ENSGT00940000157928"/>
<comment type="subcellular location">
    <subcellularLocation>
        <location evidence="1">Membrane</location>
    </subcellularLocation>
</comment>
<dbReference type="Pfam" id="PF02469">
    <property type="entry name" value="Fasciclin"/>
    <property type="match status" value="2"/>
</dbReference>
<evidence type="ECO:0000256" key="3">
    <source>
        <dbReference type="ARBA" id="ARBA00023157"/>
    </source>
</evidence>
<dbReference type="InterPro" id="IPR000782">
    <property type="entry name" value="FAS1_domain"/>
</dbReference>
<reference evidence="6" key="1">
    <citation type="submission" date="2025-08" db="UniProtKB">
        <authorList>
            <consortium name="Ensembl"/>
        </authorList>
    </citation>
    <scope>IDENTIFICATION</scope>
</reference>
<dbReference type="SUPFAM" id="SSF82153">
    <property type="entry name" value="FAS1 domain"/>
    <property type="match status" value="2"/>
</dbReference>
<proteinExistence type="predicted"/>
<dbReference type="PANTHER" id="PTHR24038">
    <property type="entry name" value="STABILIN"/>
    <property type="match status" value="1"/>
</dbReference>
<evidence type="ECO:0000256" key="4">
    <source>
        <dbReference type="ARBA" id="ARBA00023180"/>
    </source>
</evidence>
<dbReference type="Proteomes" id="UP000694392">
    <property type="component" value="Unplaced"/>
</dbReference>
<evidence type="ECO:0000313" key="6">
    <source>
        <dbReference type="Ensembl" id="ENSSPUP00000004784.1"/>
    </source>
</evidence>
<protein>
    <recommendedName>
        <fullName evidence="5">FAS1 domain-containing protein</fullName>
    </recommendedName>
</protein>
<dbReference type="PROSITE" id="PS50213">
    <property type="entry name" value="FAS1"/>
    <property type="match status" value="2"/>
</dbReference>
<dbReference type="PANTHER" id="PTHR24038:SF8">
    <property type="entry name" value="STABILIN-1"/>
    <property type="match status" value="1"/>
</dbReference>
<feature type="domain" description="FAS1" evidence="5">
    <location>
        <begin position="88"/>
        <end position="180"/>
    </location>
</feature>
<keyword evidence="7" id="KW-1185">Reference proteome</keyword>
<reference evidence="6" key="2">
    <citation type="submission" date="2025-09" db="UniProtKB">
        <authorList>
            <consortium name="Ensembl"/>
        </authorList>
    </citation>
    <scope>IDENTIFICATION</scope>
</reference>
<evidence type="ECO:0000313" key="7">
    <source>
        <dbReference type="Proteomes" id="UP000694392"/>
    </source>
</evidence>
<evidence type="ECO:0000259" key="5">
    <source>
        <dbReference type="PROSITE" id="PS50213"/>
    </source>
</evidence>